<name>A0A6J6E5C6_9ZZZZ</name>
<reference evidence="9" key="1">
    <citation type="submission" date="2020-05" db="EMBL/GenBank/DDBJ databases">
        <authorList>
            <person name="Chiriac C."/>
            <person name="Salcher M."/>
            <person name="Ghai R."/>
            <person name="Kavagutti S V."/>
        </authorList>
    </citation>
    <scope>NUCLEOTIDE SEQUENCE</scope>
</reference>
<protein>
    <submittedName>
        <fullName evidence="9">Unannotated protein</fullName>
    </submittedName>
</protein>
<evidence type="ECO:0000256" key="3">
    <source>
        <dbReference type="ARBA" id="ARBA00022692"/>
    </source>
</evidence>
<dbReference type="Pfam" id="PF03023">
    <property type="entry name" value="MurJ"/>
    <property type="match status" value="1"/>
</dbReference>
<keyword evidence="6 8" id="KW-1133">Transmembrane helix</keyword>
<dbReference type="GO" id="GO:0034204">
    <property type="term" value="P:lipid translocation"/>
    <property type="evidence" value="ECO:0007669"/>
    <property type="project" value="TreeGrafter"/>
</dbReference>
<feature type="transmembrane region" description="Helical" evidence="8">
    <location>
        <begin position="83"/>
        <end position="105"/>
    </location>
</feature>
<keyword evidence="2" id="KW-1003">Cell membrane</keyword>
<evidence type="ECO:0000256" key="4">
    <source>
        <dbReference type="ARBA" id="ARBA00022960"/>
    </source>
</evidence>
<sequence>MLLTLSATSGIVVMALALYPAIRRTDFTFRFTPSMKHPAVRSMLQLSLWTFGYVVTNQVALIVVKNLAEPGSGNQDAYAKAFIFFMLPHSLLTLSIATTFVPELVRKVKNADPTGFAQWLTKGLRWIVLLTVPASLGIIILGQPIVSAMLQYGNFTADAADNTARALQGFGVGLAGFSVYIFSLRAFFAHEDTRTPFFINLVQNIINIVLALIIVDRHGVFGLALAFGISYLIAAAIVVVVIHMRYSAIQWHHIYTLLTPIASATCAMSLVLWQVEQFVTWDSSSGHIGELLISIPTGALTYAATLWLFKNEECRTIQRIITNRRARSN</sequence>
<keyword evidence="3 8" id="KW-0812">Transmembrane</keyword>
<keyword evidence="7 8" id="KW-0472">Membrane</keyword>
<dbReference type="AlphaFoldDB" id="A0A6J6E5C6"/>
<feature type="transmembrane region" description="Helical" evidence="8">
    <location>
        <begin position="43"/>
        <end position="63"/>
    </location>
</feature>
<feature type="transmembrane region" description="Helical" evidence="8">
    <location>
        <begin position="254"/>
        <end position="275"/>
    </location>
</feature>
<evidence type="ECO:0000256" key="6">
    <source>
        <dbReference type="ARBA" id="ARBA00022989"/>
    </source>
</evidence>
<dbReference type="GO" id="GO:0005886">
    <property type="term" value="C:plasma membrane"/>
    <property type="evidence" value="ECO:0007669"/>
    <property type="project" value="UniProtKB-SubCell"/>
</dbReference>
<organism evidence="9">
    <name type="scientific">freshwater metagenome</name>
    <dbReference type="NCBI Taxonomy" id="449393"/>
    <lineage>
        <taxon>unclassified sequences</taxon>
        <taxon>metagenomes</taxon>
        <taxon>ecological metagenomes</taxon>
    </lineage>
</organism>
<evidence type="ECO:0000256" key="7">
    <source>
        <dbReference type="ARBA" id="ARBA00023136"/>
    </source>
</evidence>
<evidence type="ECO:0000256" key="2">
    <source>
        <dbReference type="ARBA" id="ARBA00022475"/>
    </source>
</evidence>
<dbReference type="PANTHER" id="PTHR47019:SF1">
    <property type="entry name" value="LIPID II FLIPPASE MURJ"/>
    <property type="match status" value="1"/>
</dbReference>
<feature type="transmembrane region" description="Helical" evidence="8">
    <location>
        <begin position="126"/>
        <end position="146"/>
    </location>
</feature>
<evidence type="ECO:0000256" key="5">
    <source>
        <dbReference type="ARBA" id="ARBA00022984"/>
    </source>
</evidence>
<feature type="transmembrane region" description="Helical" evidence="8">
    <location>
        <begin position="166"/>
        <end position="188"/>
    </location>
</feature>
<comment type="subcellular location">
    <subcellularLocation>
        <location evidence="1">Cell membrane</location>
        <topology evidence="1">Multi-pass membrane protein</topology>
    </subcellularLocation>
</comment>
<dbReference type="InterPro" id="IPR004268">
    <property type="entry name" value="MurJ"/>
</dbReference>
<evidence type="ECO:0000256" key="1">
    <source>
        <dbReference type="ARBA" id="ARBA00004651"/>
    </source>
</evidence>
<dbReference type="GO" id="GO:0009252">
    <property type="term" value="P:peptidoglycan biosynthetic process"/>
    <property type="evidence" value="ECO:0007669"/>
    <property type="project" value="UniProtKB-KW"/>
</dbReference>
<dbReference type="EMBL" id="CAEZTQ010000059">
    <property type="protein sequence ID" value="CAB4570459.1"/>
    <property type="molecule type" value="Genomic_DNA"/>
</dbReference>
<evidence type="ECO:0000313" key="9">
    <source>
        <dbReference type="EMBL" id="CAB4570459.1"/>
    </source>
</evidence>
<evidence type="ECO:0000256" key="8">
    <source>
        <dbReference type="SAM" id="Phobius"/>
    </source>
</evidence>
<dbReference type="PANTHER" id="PTHR47019">
    <property type="entry name" value="LIPID II FLIPPASE MURJ"/>
    <property type="match status" value="1"/>
</dbReference>
<keyword evidence="4" id="KW-0133">Cell shape</keyword>
<proteinExistence type="predicted"/>
<accession>A0A6J6E5C6</accession>
<feature type="transmembrane region" description="Helical" evidence="8">
    <location>
        <begin position="197"/>
        <end position="215"/>
    </location>
</feature>
<gene>
    <name evidence="9" type="ORF">UFOPK1704_00410</name>
</gene>
<feature type="transmembrane region" description="Helical" evidence="8">
    <location>
        <begin position="6"/>
        <end position="22"/>
    </location>
</feature>
<dbReference type="GO" id="GO:0008360">
    <property type="term" value="P:regulation of cell shape"/>
    <property type="evidence" value="ECO:0007669"/>
    <property type="project" value="UniProtKB-KW"/>
</dbReference>
<keyword evidence="5" id="KW-0573">Peptidoglycan synthesis</keyword>
<dbReference type="GO" id="GO:0015648">
    <property type="term" value="F:lipid-linked peptidoglycan transporter activity"/>
    <property type="evidence" value="ECO:0007669"/>
    <property type="project" value="TreeGrafter"/>
</dbReference>
<feature type="transmembrane region" description="Helical" evidence="8">
    <location>
        <begin position="287"/>
        <end position="309"/>
    </location>
</feature>
<feature type="transmembrane region" description="Helical" evidence="8">
    <location>
        <begin position="221"/>
        <end position="242"/>
    </location>
</feature>
<dbReference type="InterPro" id="IPR051050">
    <property type="entry name" value="Lipid_II_flippase_MurJ/MviN"/>
</dbReference>